<dbReference type="OrthoDB" id="9800754at2"/>
<dbReference type="Proteomes" id="UP000249248">
    <property type="component" value="Unassembled WGS sequence"/>
</dbReference>
<accession>A0A2W1N317</accession>
<evidence type="ECO:0000256" key="2">
    <source>
        <dbReference type="PIRSR" id="PIRSR000443-1"/>
    </source>
</evidence>
<evidence type="ECO:0000313" key="5">
    <source>
        <dbReference type="Proteomes" id="UP000249248"/>
    </source>
</evidence>
<dbReference type="AlphaFoldDB" id="A0A2W1N317"/>
<dbReference type="InterPro" id="IPR000073">
    <property type="entry name" value="AB_hydrolase_1"/>
</dbReference>
<dbReference type="PANTHER" id="PTHR32268:SF11">
    <property type="entry name" value="HOMOSERINE O-ACETYLTRANSFERASE"/>
    <property type="match status" value="1"/>
</dbReference>
<dbReference type="Gene3D" id="3.40.50.1820">
    <property type="entry name" value="alpha/beta hydrolase"/>
    <property type="match status" value="1"/>
</dbReference>
<dbReference type="PIRSF" id="PIRSF000443">
    <property type="entry name" value="Homoser_Ac_trans"/>
    <property type="match status" value="1"/>
</dbReference>
<protein>
    <submittedName>
        <fullName evidence="4">Homoserine acetyltransferase</fullName>
    </submittedName>
</protein>
<dbReference type="GO" id="GO:0009086">
    <property type="term" value="P:methionine biosynthetic process"/>
    <property type="evidence" value="ECO:0007669"/>
    <property type="project" value="TreeGrafter"/>
</dbReference>
<organism evidence="4 5">
    <name type="scientific">Putridiphycobacter roseus</name>
    <dbReference type="NCBI Taxonomy" id="2219161"/>
    <lineage>
        <taxon>Bacteria</taxon>
        <taxon>Pseudomonadati</taxon>
        <taxon>Bacteroidota</taxon>
        <taxon>Flavobacteriia</taxon>
        <taxon>Flavobacteriales</taxon>
        <taxon>Crocinitomicaceae</taxon>
        <taxon>Putridiphycobacter</taxon>
    </lineage>
</organism>
<name>A0A2W1N317_9FLAO</name>
<gene>
    <name evidence="4" type="ORF">DNU06_09020</name>
</gene>
<evidence type="ECO:0000313" key="4">
    <source>
        <dbReference type="EMBL" id="PZE17401.1"/>
    </source>
</evidence>
<evidence type="ECO:0000256" key="1">
    <source>
        <dbReference type="ARBA" id="ARBA00022679"/>
    </source>
</evidence>
<dbReference type="InterPro" id="IPR029058">
    <property type="entry name" value="AB_hydrolase_fold"/>
</dbReference>
<reference evidence="4 5" key="1">
    <citation type="submission" date="2018-06" db="EMBL/GenBank/DDBJ databases">
        <title>The draft genome sequence of Crocinitomix sp. SM1701.</title>
        <authorList>
            <person name="Zhang X."/>
        </authorList>
    </citation>
    <scope>NUCLEOTIDE SEQUENCE [LARGE SCALE GENOMIC DNA]</scope>
    <source>
        <strain evidence="4 5">SM1701</strain>
    </source>
</reference>
<proteinExistence type="predicted"/>
<sequence length="324" mass="36899">MDILKHHKIHNYQTTKGVRYSAIPVSYQVFGQEMNAAPVVVINHALTGNSDLNSPDKGWWREIVGANQLIDTNHYCVIAFNVPGNGYDGFLIEQYKDFSAKDIAIIYQRVLNDLNVKSVFAILGGSIGGGIAWEMACLFPDFAKYVIPIASDWKASDWIIGQSTIQESILLHANKPMEDARKMAMLFYRTPASFKEKFNRLKTKEEESYAVVSWLDHHGEKLKNRFELKAYLLMNHLLSTIDAVPQGKTIQNTFAKITATIVQISIESDLFFVPIENYETKKILDDLKIPNQFFEIKSIHGHDAFLLEHQQITEFLAPIFKKTI</sequence>
<comment type="caution">
    <text evidence="4">The sequence shown here is derived from an EMBL/GenBank/DDBJ whole genome shotgun (WGS) entry which is preliminary data.</text>
</comment>
<keyword evidence="1 4" id="KW-0808">Transferase</keyword>
<keyword evidence="5" id="KW-1185">Reference proteome</keyword>
<dbReference type="GO" id="GO:0004414">
    <property type="term" value="F:homoserine O-acetyltransferase activity"/>
    <property type="evidence" value="ECO:0007669"/>
    <property type="project" value="TreeGrafter"/>
</dbReference>
<feature type="active site" evidence="2">
    <location>
        <position position="269"/>
    </location>
</feature>
<dbReference type="PANTHER" id="PTHR32268">
    <property type="entry name" value="HOMOSERINE O-ACETYLTRANSFERASE"/>
    <property type="match status" value="1"/>
</dbReference>
<dbReference type="InterPro" id="IPR008220">
    <property type="entry name" value="HAT_MetX-like"/>
</dbReference>
<evidence type="ECO:0000259" key="3">
    <source>
        <dbReference type="Pfam" id="PF00561"/>
    </source>
</evidence>
<feature type="active site" evidence="2">
    <location>
        <position position="302"/>
    </location>
</feature>
<dbReference type="RefSeq" id="WP_111062926.1">
    <property type="nucleotide sequence ID" value="NZ_JBHUCU010000016.1"/>
</dbReference>
<dbReference type="EMBL" id="QKSB01000004">
    <property type="protein sequence ID" value="PZE17401.1"/>
    <property type="molecule type" value="Genomic_DNA"/>
</dbReference>
<feature type="active site" description="Nucleophile" evidence="2">
    <location>
        <position position="126"/>
    </location>
</feature>
<dbReference type="Pfam" id="PF00561">
    <property type="entry name" value="Abhydrolase_1"/>
    <property type="match status" value="1"/>
</dbReference>
<dbReference type="GO" id="GO:0009092">
    <property type="term" value="P:homoserine metabolic process"/>
    <property type="evidence" value="ECO:0007669"/>
    <property type="project" value="TreeGrafter"/>
</dbReference>
<dbReference type="SUPFAM" id="SSF53474">
    <property type="entry name" value="alpha/beta-Hydrolases"/>
    <property type="match status" value="1"/>
</dbReference>
<feature type="domain" description="AB hydrolase-1" evidence="3">
    <location>
        <begin position="38"/>
        <end position="306"/>
    </location>
</feature>